<gene>
    <name evidence="6" type="ORF">CB0940_07349</name>
    <name evidence="7" type="ORF">RHO25_007927</name>
</gene>
<dbReference type="Pfam" id="PF01494">
    <property type="entry name" value="FAD_binding_3"/>
    <property type="match status" value="2"/>
</dbReference>
<dbReference type="PRINTS" id="PR00420">
    <property type="entry name" value="RNGMNOXGNASE"/>
</dbReference>
<dbReference type="PANTHER" id="PTHR46720:SF1">
    <property type="entry name" value="HYDROXYLASE, PUTATIVE (AFU_ORTHOLOGUE AFUA_8G06050)-RELATED"/>
    <property type="match status" value="1"/>
</dbReference>
<feature type="domain" description="FAD-binding" evidence="5">
    <location>
        <begin position="8"/>
        <end position="177"/>
    </location>
</feature>
<evidence type="ECO:0000313" key="9">
    <source>
        <dbReference type="Proteomes" id="UP001302367"/>
    </source>
</evidence>
<dbReference type="EMBL" id="CP134188">
    <property type="protein sequence ID" value="WPB03290.1"/>
    <property type="molecule type" value="Genomic_DNA"/>
</dbReference>
<dbReference type="InterPro" id="IPR051104">
    <property type="entry name" value="FAD_monoxygenase"/>
</dbReference>
<dbReference type="AlphaFoldDB" id="A0A2G5H9V8"/>
<keyword evidence="4" id="KW-0472">Membrane</keyword>
<dbReference type="InterPro" id="IPR036188">
    <property type="entry name" value="FAD/NAD-bd_sf"/>
</dbReference>
<reference evidence="7 9" key="2">
    <citation type="submission" date="2023-09" db="EMBL/GenBank/DDBJ databases">
        <title>Complete-Gapless Cercospora beticola genome.</title>
        <authorList>
            <person name="Wyatt N.A."/>
            <person name="Spanner R.E."/>
            <person name="Bolton M.D."/>
        </authorList>
    </citation>
    <scope>NUCLEOTIDE SEQUENCE [LARGE SCALE GENOMIC DNA]</scope>
    <source>
        <strain evidence="7">Cb09-40</strain>
    </source>
</reference>
<dbReference type="Proteomes" id="UP000230605">
    <property type="component" value="Chromosome 5"/>
</dbReference>
<dbReference type="EMBL" id="LKMD01000108">
    <property type="protein sequence ID" value="PIA89022.1"/>
    <property type="molecule type" value="Genomic_DNA"/>
</dbReference>
<reference evidence="6 8" key="1">
    <citation type="submission" date="2015-10" db="EMBL/GenBank/DDBJ databases">
        <title>The cercosporin biosynthetic gene cluster was horizontally transferred to several fungal lineages and shown to be expanded in Cercospora beticola based on microsynteny with recipient genomes.</title>
        <authorList>
            <person name="De Jonge R."/>
            <person name="Ebert M.K."/>
            <person name="Suttle J.C."/>
            <person name="Jurick Ii W.M."/>
            <person name="Secor G.A."/>
            <person name="Thomma B.P."/>
            <person name="Van De Peer Y."/>
            <person name="Bolton M.D."/>
        </authorList>
    </citation>
    <scope>NUCLEOTIDE SEQUENCE [LARGE SCALE GENOMIC DNA]</scope>
    <source>
        <strain evidence="6 8">09-40</strain>
    </source>
</reference>
<evidence type="ECO:0000313" key="8">
    <source>
        <dbReference type="Proteomes" id="UP000230605"/>
    </source>
</evidence>
<dbReference type="SUPFAM" id="SSF51905">
    <property type="entry name" value="FAD/NAD(P)-binding domain"/>
    <property type="match status" value="1"/>
</dbReference>
<keyword evidence="4" id="KW-0812">Transmembrane</keyword>
<keyword evidence="4" id="KW-1133">Transmembrane helix</keyword>
<accession>A0A2G5H9V8</accession>
<dbReference type="Gene3D" id="3.50.50.60">
    <property type="entry name" value="FAD/NAD(P)-binding domain"/>
    <property type="match status" value="1"/>
</dbReference>
<keyword evidence="3" id="KW-0560">Oxidoreductase</keyword>
<evidence type="ECO:0000256" key="4">
    <source>
        <dbReference type="SAM" id="Phobius"/>
    </source>
</evidence>
<dbReference type="GO" id="GO:0044550">
    <property type="term" value="P:secondary metabolite biosynthetic process"/>
    <property type="evidence" value="ECO:0007669"/>
    <property type="project" value="TreeGrafter"/>
</dbReference>
<evidence type="ECO:0000256" key="3">
    <source>
        <dbReference type="ARBA" id="ARBA00023002"/>
    </source>
</evidence>
<dbReference type="GO" id="GO:0071949">
    <property type="term" value="F:FAD binding"/>
    <property type="evidence" value="ECO:0007669"/>
    <property type="project" value="InterPro"/>
</dbReference>
<dbReference type="PANTHER" id="PTHR46720">
    <property type="entry name" value="HYDROXYLASE, PUTATIVE (AFU_ORTHOLOGUE AFUA_3G01460)-RELATED"/>
    <property type="match status" value="1"/>
</dbReference>
<keyword evidence="1" id="KW-0285">Flavoprotein</keyword>
<organism evidence="6 8">
    <name type="scientific">Cercospora beticola</name>
    <name type="common">Sugarbeet leaf spot fungus</name>
    <dbReference type="NCBI Taxonomy" id="122368"/>
    <lineage>
        <taxon>Eukaryota</taxon>
        <taxon>Fungi</taxon>
        <taxon>Dikarya</taxon>
        <taxon>Ascomycota</taxon>
        <taxon>Pezizomycotina</taxon>
        <taxon>Dothideomycetes</taxon>
        <taxon>Dothideomycetidae</taxon>
        <taxon>Mycosphaerellales</taxon>
        <taxon>Mycosphaerellaceae</taxon>
        <taxon>Cercospora</taxon>
    </lineage>
</organism>
<sequence length="448" mass="49254">MAGEMPFHVAIVGGGLCGITLGIALQRHNINFTLYESRSSFTEIGAGINFGPSALRCLRLIDSSLGEKVLKLATRNPPPHEEIWSFFRYGAPWGDHADGEIFHEIPSPPTGNMTLHRQELLSLLAEEMGPGHAEFNKKLASFSQTSSHVTVNFTDNTSVTTNLLIACDGIHSKVRACMFGPDSPLSKPKFNASGAYRALIPMDAAISVLGESARLSSISFGPGGYLITYPVSNGTKLNCGAWTSRCEGTEGEWPHDEWVVPNQGEQFKRDFGNFGPRAQKILSFFDPNPDFWATHHHTHQPESGFTDGLVLLIGDAAHSMPPHQGAGASQAIEDAYVLSGVLAHVPSVSSSVSLSKKLKAALQSVDKIRAPRANRVHQLSHQAGEESFNFWDLKLEGEELKEWCREKEQRLNWIWQEDMEKEADEGKQILRDKLKELEGNDELKAESG</sequence>
<dbReference type="GO" id="GO:0016491">
    <property type="term" value="F:oxidoreductase activity"/>
    <property type="evidence" value="ECO:0007669"/>
    <property type="project" value="UniProtKB-KW"/>
</dbReference>
<keyword evidence="9" id="KW-1185">Reference proteome</keyword>
<feature type="domain" description="FAD-binding" evidence="5">
    <location>
        <begin position="296"/>
        <end position="347"/>
    </location>
</feature>
<keyword evidence="2" id="KW-0274">FAD</keyword>
<dbReference type="Proteomes" id="UP001302367">
    <property type="component" value="Chromosome 5"/>
</dbReference>
<evidence type="ECO:0000313" key="7">
    <source>
        <dbReference type="EMBL" id="WPB03290.1"/>
    </source>
</evidence>
<evidence type="ECO:0000256" key="2">
    <source>
        <dbReference type="ARBA" id="ARBA00022827"/>
    </source>
</evidence>
<evidence type="ECO:0000259" key="5">
    <source>
        <dbReference type="Pfam" id="PF01494"/>
    </source>
</evidence>
<dbReference type="OrthoDB" id="417877at2759"/>
<dbReference type="InterPro" id="IPR002938">
    <property type="entry name" value="FAD-bd"/>
</dbReference>
<dbReference type="SUPFAM" id="SSF54373">
    <property type="entry name" value="FAD-linked reductases, C-terminal domain"/>
    <property type="match status" value="1"/>
</dbReference>
<protein>
    <submittedName>
        <fullName evidence="6">Salicylate hydroxylase</fullName>
    </submittedName>
</protein>
<proteinExistence type="predicted"/>
<feature type="transmembrane region" description="Helical" evidence="4">
    <location>
        <begin position="6"/>
        <end position="25"/>
    </location>
</feature>
<evidence type="ECO:0000313" key="6">
    <source>
        <dbReference type="EMBL" id="PIA89022.1"/>
    </source>
</evidence>
<name>A0A2G5H9V8_CERBT</name>
<evidence type="ECO:0000256" key="1">
    <source>
        <dbReference type="ARBA" id="ARBA00022630"/>
    </source>
</evidence>